<dbReference type="OrthoDB" id="3258863at2759"/>
<feature type="transmembrane region" description="Helical" evidence="2">
    <location>
        <begin position="76"/>
        <end position="95"/>
    </location>
</feature>
<evidence type="ECO:0000256" key="2">
    <source>
        <dbReference type="SAM" id="Phobius"/>
    </source>
</evidence>
<dbReference type="InParanoid" id="A0A409YYS2"/>
<evidence type="ECO:0000256" key="1">
    <source>
        <dbReference type="SAM" id="MobiDB-lite"/>
    </source>
</evidence>
<feature type="region of interest" description="Disordered" evidence="1">
    <location>
        <begin position="212"/>
        <end position="246"/>
    </location>
</feature>
<keyword evidence="2" id="KW-0812">Transmembrane</keyword>
<comment type="caution">
    <text evidence="3">The sequence shown here is derived from an EMBL/GenBank/DDBJ whole genome shotgun (WGS) entry which is preliminary data.</text>
</comment>
<evidence type="ECO:0000313" key="3">
    <source>
        <dbReference type="EMBL" id="PPR08182.1"/>
    </source>
</evidence>
<feature type="compositionally biased region" description="Basic residues" evidence="1">
    <location>
        <begin position="334"/>
        <end position="359"/>
    </location>
</feature>
<protein>
    <submittedName>
        <fullName evidence="3">Uncharacterized protein</fullName>
    </submittedName>
</protein>
<feature type="compositionally biased region" description="Low complexity" evidence="1">
    <location>
        <begin position="288"/>
        <end position="313"/>
    </location>
</feature>
<organism evidence="3 4">
    <name type="scientific">Panaeolus cyanescens</name>
    <dbReference type="NCBI Taxonomy" id="181874"/>
    <lineage>
        <taxon>Eukaryota</taxon>
        <taxon>Fungi</taxon>
        <taxon>Dikarya</taxon>
        <taxon>Basidiomycota</taxon>
        <taxon>Agaricomycotina</taxon>
        <taxon>Agaricomycetes</taxon>
        <taxon>Agaricomycetidae</taxon>
        <taxon>Agaricales</taxon>
        <taxon>Agaricineae</taxon>
        <taxon>Galeropsidaceae</taxon>
        <taxon>Panaeolus</taxon>
    </lineage>
</organism>
<feature type="region of interest" description="Disordered" evidence="1">
    <location>
        <begin position="132"/>
        <end position="151"/>
    </location>
</feature>
<keyword evidence="2" id="KW-1133">Transmembrane helix</keyword>
<feature type="compositionally biased region" description="Polar residues" evidence="1">
    <location>
        <begin position="140"/>
        <end position="151"/>
    </location>
</feature>
<dbReference type="Proteomes" id="UP000284842">
    <property type="component" value="Unassembled WGS sequence"/>
</dbReference>
<gene>
    <name evidence="3" type="ORF">CVT24_001532</name>
</gene>
<name>A0A409YYS2_9AGAR</name>
<keyword evidence="2" id="KW-0472">Membrane</keyword>
<dbReference type="AlphaFoldDB" id="A0A409YYS2"/>
<keyword evidence="4" id="KW-1185">Reference proteome</keyword>
<dbReference type="EMBL" id="NHTK01000087">
    <property type="protein sequence ID" value="PPR08182.1"/>
    <property type="molecule type" value="Genomic_DNA"/>
</dbReference>
<proteinExistence type="predicted"/>
<evidence type="ECO:0000313" key="4">
    <source>
        <dbReference type="Proteomes" id="UP000284842"/>
    </source>
</evidence>
<feature type="compositionally biased region" description="Low complexity" evidence="1">
    <location>
        <begin position="361"/>
        <end position="372"/>
    </location>
</feature>
<reference evidence="3 4" key="1">
    <citation type="journal article" date="2018" name="Evol. Lett.">
        <title>Horizontal gene cluster transfer increased hallucinogenic mushroom diversity.</title>
        <authorList>
            <person name="Reynolds H.T."/>
            <person name="Vijayakumar V."/>
            <person name="Gluck-Thaler E."/>
            <person name="Korotkin H.B."/>
            <person name="Matheny P.B."/>
            <person name="Slot J.C."/>
        </authorList>
    </citation>
    <scope>NUCLEOTIDE SEQUENCE [LARGE SCALE GENOMIC DNA]</scope>
    <source>
        <strain evidence="3 4">2629</strain>
    </source>
</reference>
<feature type="region of interest" description="Disordered" evidence="1">
    <location>
        <begin position="288"/>
        <end position="372"/>
    </location>
</feature>
<feature type="transmembrane region" description="Helical" evidence="2">
    <location>
        <begin position="51"/>
        <end position="70"/>
    </location>
</feature>
<accession>A0A409YYS2</accession>
<feature type="transmembrane region" description="Helical" evidence="2">
    <location>
        <begin position="25"/>
        <end position="44"/>
    </location>
</feature>
<sequence length="372" mass="40151">MLFFSAVTFVMRVYAVTGKNVFLVGLLSLLGLLSTVLDVVQVVELSCTQQANPIVITGIQLGGIILYFLPQGLYSTVLNQFTILISSVLISRFLLDMRSIAMSDSRGPSSRLSHSTHLPAIEFAPVDLTKSARSAEDGSRSSGTSWGRASRSNINGSGSTFVQDFDFEGLEYLRSLELVSKASEEEMAWLDYDYDGLAAREIFDDFWARDDVTDVQNQPPPPQSDPSGAAAAPHHKHPGHGVSGGKIKRAYDVLDDFYARADLISELSTRELVDELESRLLRRDDAATADAPGASGGAQDVPSSSPAPAADVPAPGPATDGTAQGGQNGQEPHHAHHKKKHHHGHHKKHHHGHHKKHHPQAQEAQTGQTGQA</sequence>